<keyword evidence="2" id="KW-1185">Reference proteome</keyword>
<evidence type="ECO:0000313" key="1">
    <source>
        <dbReference type="EMBL" id="EDW44692.1"/>
    </source>
</evidence>
<sequence length="93" mass="9673">MEFVGSVGGRCGCGCGCGAGRSDGERSGSGGAFMFTPGHDAAAISIRLATFPTDVHTGHHDHSWAVFLLRQLHGYGRIWMGLGGLLPEIATLD</sequence>
<reference evidence="1 2" key="1">
    <citation type="journal article" date="2007" name="Nature">
        <title>Evolution of genes and genomes on the Drosophila phylogeny.</title>
        <authorList>
            <consortium name="Drosophila 12 Genomes Consortium"/>
            <person name="Clark A.G."/>
            <person name="Eisen M.B."/>
            <person name="Smith D.R."/>
            <person name="Bergman C.M."/>
            <person name="Oliver B."/>
            <person name="Markow T.A."/>
            <person name="Kaufman T.C."/>
            <person name="Kellis M."/>
            <person name="Gelbart W."/>
            <person name="Iyer V.N."/>
            <person name="Pollard D.A."/>
            <person name="Sackton T.B."/>
            <person name="Larracuente A.M."/>
            <person name="Singh N.D."/>
            <person name="Abad J.P."/>
            <person name="Abt D.N."/>
            <person name="Adryan B."/>
            <person name="Aguade M."/>
            <person name="Akashi H."/>
            <person name="Anderson W.W."/>
            <person name="Aquadro C.F."/>
            <person name="Ardell D.H."/>
            <person name="Arguello R."/>
            <person name="Artieri C.G."/>
            <person name="Barbash D.A."/>
            <person name="Barker D."/>
            <person name="Barsanti P."/>
            <person name="Batterham P."/>
            <person name="Batzoglou S."/>
            <person name="Begun D."/>
            <person name="Bhutkar A."/>
            <person name="Blanco E."/>
            <person name="Bosak S.A."/>
            <person name="Bradley R.K."/>
            <person name="Brand A.D."/>
            <person name="Brent M.R."/>
            <person name="Brooks A.N."/>
            <person name="Brown R.H."/>
            <person name="Butlin R.K."/>
            <person name="Caggese C."/>
            <person name="Calvi B.R."/>
            <person name="Bernardo de Carvalho A."/>
            <person name="Caspi A."/>
            <person name="Castrezana S."/>
            <person name="Celniker S.E."/>
            <person name="Chang J.L."/>
            <person name="Chapple C."/>
            <person name="Chatterji S."/>
            <person name="Chinwalla A."/>
            <person name="Civetta A."/>
            <person name="Clifton S.W."/>
            <person name="Comeron J.M."/>
            <person name="Costello J.C."/>
            <person name="Coyne J.A."/>
            <person name="Daub J."/>
            <person name="David R.G."/>
            <person name="Delcher A.L."/>
            <person name="Delehaunty K."/>
            <person name="Do C.B."/>
            <person name="Ebling H."/>
            <person name="Edwards K."/>
            <person name="Eickbush T."/>
            <person name="Evans J.D."/>
            <person name="Filipski A."/>
            <person name="Findeiss S."/>
            <person name="Freyhult E."/>
            <person name="Fulton L."/>
            <person name="Fulton R."/>
            <person name="Garcia A.C."/>
            <person name="Gardiner A."/>
            <person name="Garfield D.A."/>
            <person name="Garvin B.E."/>
            <person name="Gibson G."/>
            <person name="Gilbert D."/>
            <person name="Gnerre S."/>
            <person name="Godfrey J."/>
            <person name="Good R."/>
            <person name="Gotea V."/>
            <person name="Gravely B."/>
            <person name="Greenberg A.J."/>
            <person name="Griffiths-Jones S."/>
            <person name="Gross S."/>
            <person name="Guigo R."/>
            <person name="Gustafson E.A."/>
            <person name="Haerty W."/>
            <person name="Hahn M.W."/>
            <person name="Halligan D.L."/>
            <person name="Halpern A.L."/>
            <person name="Halter G.M."/>
            <person name="Han M.V."/>
            <person name="Heger A."/>
            <person name="Hillier L."/>
            <person name="Hinrichs A.S."/>
            <person name="Holmes I."/>
            <person name="Hoskins R.A."/>
            <person name="Hubisz M.J."/>
            <person name="Hultmark D."/>
            <person name="Huntley M.A."/>
            <person name="Jaffe D.B."/>
            <person name="Jagadeeshan S."/>
            <person name="Jeck W.R."/>
            <person name="Johnson J."/>
            <person name="Jones C.D."/>
            <person name="Jordan W.C."/>
            <person name="Karpen G.H."/>
            <person name="Kataoka E."/>
            <person name="Keightley P.D."/>
            <person name="Kheradpour P."/>
            <person name="Kirkness E.F."/>
            <person name="Koerich L.B."/>
            <person name="Kristiansen K."/>
            <person name="Kudrna D."/>
            <person name="Kulathinal R.J."/>
            <person name="Kumar S."/>
            <person name="Kwok R."/>
            <person name="Lander E."/>
            <person name="Langley C.H."/>
            <person name="Lapoint R."/>
            <person name="Lazzaro B.P."/>
            <person name="Lee S.J."/>
            <person name="Levesque L."/>
            <person name="Li R."/>
            <person name="Lin C.F."/>
            <person name="Lin M.F."/>
            <person name="Lindblad-Toh K."/>
            <person name="Llopart A."/>
            <person name="Long M."/>
            <person name="Low L."/>
            <person name="Lozovsky E."/>
            <person name="Lu J."/>
            <person name="Luo M."/>
            <person name="Machado C.A."/>
            <person name="Makalowski W."/>
            <person name="Marzo M."/>
            <person name="Matsuda M."/>
            <person name="Matzkin L."/>
            <person name="McAllister B."/>
            <person name="McBride C.S."/>
            <person name="McKernan B."/>
            <person name="McKernan K."/>
            <person name="Mendez-Lago M."/>
            <person name="Minx P."/>
            <person name="Mollenhauer M.U."/>
            <person name="Montooth K."/>
            <person name="Mount S.M."/>
            <person name="Mu X."/>
            <person name="Myers E."/>
            <person name="Negre B."/>
            <person name="Newfeld S."/>
            <person name="Nielsen R."/>
            <person name="Noor M.A."/>
            <person name="O'Grady P."/>
            <person name="Pachter L."/>
            <person name="Papaceit M."/>
            <person name="Parisi M.J."/>
            <person name="Parisi M."/>
            <person name="Parts L."/>
            <person name="Pedersen J.S."/>
            <person name="Pesole G."/>
            <person name="Phillippy A.M."/>
            <person name="Ponting C.P."/>
            <person name="Pop M."/>
            <person name="Porcelli D."/>
            <person name="Powell J.R."/>
            <person name="Prohaska S."/>
            <person name="Pruitt K."/>
            <person name="Puig M."/>
            <person name="Quesneville H."/>
            <person name="Ram K.R."/>
            <person name="Rand D."/>
            <person name="Rasmussen M.D."/>
            <person name="Reed L.K."/>
            <person name="Reenan R."/>
            <person name="Reily A."/>
            <person name="Remington K.A."/>
            <person name="Rieger T.T."/>
            <person name="Ritchie M.G."/>
            <person name="Robin C."/>
            <person name="Rogers Y.H."/>
            <person name="Rohde C."/>
            <person name="Rozas J."/>
            <person name="Rubenfield M.J."/>
            <person name="Ruiz A."/>
            <person name="Russo S."/>
            <person name="Salzberg S.L."/>
            <person name="Sanchez-Gracia A."/>
            <person name="Saranga D.J."/>
            <person name="Sato H."/>
            <person name="Schaeffer S.W."/>
            <person name="Schatz M.C."/>
            <person name="Schlenke T."/>
            <person name="Schwartz R."/>
            <person name="Segarra C."/>
            <person name="Singh R.S."/>
            <person name="Sirot L."/>
            <person name="Sirota M."/>
            <person name="Sisneros N.B."/>
            <person name="Smith C.D."/>
            <person name="Smith T.F."/>
            <person name="Spieth J."/>
            <person name="Stage D.E."/>
            <person name="Stark A."/>
            <person name="Stephan W."/>
            <person name="Strausberg R.L."/>
            <person name="Strempel S."/>
            <person name="Sturgill D."/>
            <person name="Sutton G."/>
            <person name="Sutton G.G."/>
            <person name="Tao W."/>
            <person name="Teichmann S."/>
            <person name="Tobari Y.N."/>
            <person name="Tomimura Y."/>
            <person name="Tsolas J.M."/>
            <person name="Valente V.L."/>
            <person name="Venter E."/>
            <person name="Venter J.C."/>
            <person name="Vicario S."/>
            <person name="Vieira F.G."/>
            <person name="Vilella A.J."/>
            <person name="Villasante A."/>
            <person name="Walenz B."/>
            <person name="Wang J."/>
            <person name="Wasserman M."/>
            <person name="Watts T."/>
            <person name="Wilson D."/>
            <person name="Wilson R.K."/>
            <person name="Wing R.A."/>
            <person name="Wolfner M.F."/>
            <person name="Wong A."/>
            <person name="Wong G.K."/>
            <person name="Wu C.I."/>
            <person name="Wu G."/>
            <person name="Yamamoto D."/>
            <person name="Yang H.P."/>
            <person name="Yang S.P."/>
            <person name="Yorke J.A."/>
            <person name="Yoshida K."/>
            <person name="Zdobnov E."/>
            <person name="Zhang P."/>
            <person name="Zhang Y."/>
            <person name="Zimin A.V."/>
            <person name="Baldwin J."/>
            <person name="Abdouelleil A."/>
            <person name="Abdulkadir J."/>
            <person name="Abebe A."/>
            <person name="Abera B."/>
            <person name="Abreu J."/>
            <person name="Acer S.C."/>
            <person name="Aftuck L."/>
            <person name="Alexander A."/>
            <person name="An P."/>
            <person name="Anderson E."/>
            <person name="Anderson S."/>
            <person name="Arachi H."/>
            <person name="Azer M."/>
            <person name="Bachantsang P."/>
            <person name="Barry A."/>
            <person name="Bayul T."/>
            <person name="Berlin A."/>
            <person name="Bessette D."/>
            <person name="Bloom T."/>
            <person name="Blye J."/>
            <person name="Boguslavskiy L."/>
            <person name="Bonnet C."/>
            <person name="Boukhgalter B."/>
            <person name="Bourzgui I."/>
            <person name="Brown A."/>
            <person name="Cahill P."/>
            <person name="Channer S."/>
            <person name="Cheshatsang Y."/>
            <person name="Chuda L."/>
            <person name="Citroen M."/>
            <person name="Collymore A."/>
            <person name="Cooke P."/>
            <person name="Costello M."/>
            <person name="D'Aco K."/>
            <person name="Daza R."/>
            <person name="De Haan G."/>
            <person name="DeGray S."/>
            <person name="DeMaso C."/>
            <person name="Dhargay N."/>
            <person name="Dooley K."/>
            <person name="Dooley E."/>
            <person name="Doricent M."/>
            <person name="Dorje P."/>
            <person name="Dorjee K."/>
            <person name="Dupes A."/>
            <person name="Elong R."/>
            <person name="Falk J."/>
            <person name="Farina A."/>
            <person name="Faro S."/>
            <person name="Ferguson D."/>
            <person name="Fisher S."/>
            <person name="Foley C.D."/>
            <person name="Franke A."/>
            <person name="Friedrich D."/>
            <person name="Gadbois L."/>
            <person name="Gearin G."/>
            <person name="Gearin C.R."/>
            <person name="Giannoukos G."/>
            <person name="Goode T."/>
            <person name="Graham J."/>
            <person name="Grandbois E."/>
            <person name="Grewal S."/>
            <person name="Gyaltsen K."/>
            <person name="Hafez N."/>
            <person name="Hagos B."/>
            <person name="Hall J."/>
            <person name="Henson C."/>
            <person name="Hollinger A."/>
            <person name="Honan T."/>
            <person name="Huard M.D."/>
            <person name="Hughes L."/>
            <person name="Hurhula B."/>
            <person name="Husby M.E."/>
            <person name="Kamat A."/>
            <person name="Kanga B."/>
            <person name="Kashin S."/>
            <person name="Khazanovich D."/>
            <person name="Kisner P."/>
            <person name="Lance K."/>
            <person name="Lara M."/>
            <person name="Lee W."/>
            <person name="Lennon N."/>
            <person name="Letendre F."/>
            <person name="LeVine R."/>
            <person name="Lipovsky A."/>
            <person name="Liu X."/>
            <person name="Liu J."/>
            <person name="Liu S."/>
            <person name="Lokyitsang T."/>
            <person name="Lokyitsang Y."/>
            <person name="Lubonja R."/>
            <person name="Lui A."/>
            <person name="MacDonald P."/>
            <person name="Magnisalis V."/>
            <person name="Maru K."/>
            <person name="Matthews C."/>
            <person name="McCusker W."/>
            <person name="McDonough S."/>
            <person name="Mehta T."/>
            <person name="Meldrim J."/>
            <person name="Meneus L."/>
            <person name="Mihai O."/>
            <person name="Mihalev A."/>
            <person name="Mihova T."/>
            <person name="Mittelman R."/>
            <person name="Mlenga V."/>
            <person name="Montmayeur A."/>
            <person name="Mulrain L."/>
            <person name="Navidi A."/>
            <person name="Naylor J."/>
            <person name="Negash T."/>
            <person name="Nguyen T."/>
            <person name="Nguyen N."/>
            <person name="Nicol R."/>
            <person name="Norbu C."/>
            <person name="Norbu N."/>
            <person name="Novod N."/>
            <person name="O'Neill B."/>
            <person name="Osman S."/>
            <person name="Markiewicz E."/>
            <person name="Oyono O.L."/>
            <person name="Patti C."/>
            <person name="Phunkhang P."/>
            <person name="Pierre F."/>
            <person name="Priest M."/>
            <person name="Raghuraman S."/>
            <person name="Rege F."/>
            <person name="Reyes R."/>
            <person name="Rise C."/>
            <person name="Rogov P."/>
            <person name="Ross K."/>
            <person name="Ryan E."/>
            <person name="Settipalli S."/>
            <person name="Shea T."/>
            <person name="Sherpa N."/>
            <person name="Shi L."/>
            <person name="Shih D."/>
            <person name="Sparrow T."/>
            <person name="Spaulding J."/>
            <person name="Stalker J."/>
            <person name="Stange-Thomann N."/>
            <person name="Stavropoulos S."/>
            <person name="Stone C."/>
            <person name="Strader C."/>
            <person name="Tesfaye S."/>
            <person name="Thomson T."/>
            <person name="Thoulutsang Y."/>
            <person name="Thoulutsang D."/>
            <person name="Topham K."/>
            <person name="Topping I."/>
            <person name="Tsamla T."/>
            <person name="Vassiliev H."/>
            <person name="Vo A."/>
            <person name="Wangchuk T."/>
            <person name="Wangdi T."/>
            <person name="Weiand M."/>
            <person name="Wilkinson J."/>
            <person name="Wilson A."/>
            <person name="Yadav S."/>
            <person name="Young G."/>
            <person name="Yu Q."/>
            <person name="Zembek L."/>
            <person name="Zhong D."/>
            <person name="Zimmer A."/>
            <person name="Zwirko Z."/>
            <person name="Jaffe D.B."/>
            <person name="Alvarez P."/>
            <person name="Brockman W."/>
            <person name="Butler J."/>
            <person name="Chin C."/>
            <person name="Gnerre S."/>
            <person name="Grabherr M."/>
            <person name="Kleber M."/>
            <person name="Mauceli E."/>
            <person name="MacCallum I."/>
        </authorList>
    </citation>
    <scope>NUCLEOTIDE SEQUENCE [LARGE SCALE GENOMIC DNA]</scope>
    <source>
        <strain evidence="2">Rob3c / Tucson 14021-0248.25</strain>
    </source>
</reference>
<proteinExistence type="predicted"/>
<protein>
    <submittedName>
        <fullName evidence="1">GM15344</fullName>
    </submittedName>
</protein>
<accession>B4IBD4</accession>
<dbReference type="HOGENOM" id="CLU_2402004_0_0_1"/>
<dbReference type="EMBL" id="CH480827">
    <property type="protein sequence ID" value="EDW44692.1"/>
    <property type="molecule type" value="Genomic_DNA"/>
</dbReference>
<dbReference type="Proteomes" id="UP000001292">
    <property type="component" value="Unassembled WGS sequence"/>
</dbReference>
<name>B4IBD4_DROSE</name>
<dbReference type="AlphaFoldDB" id="B4IBD4"/>
<evidence type="ECO:0000313" key="2">
    <source>
        <dbReference type="Proteomes" id="UP000001292"/>
    </source>
</evidence>
<gene>
    <name evidence="1" type="primary">Dsec\GM15344</name>
    <name evidence="1" type="ORF">Dsec_GM15344</name>
</gene>
<organism evidence="2">
    <name type="scientific">Drosophila sechellia</name>
    <name type="common">Fruit fly</name>
    <dbReference type="NCBI Taxonomy" id="7238"/>
    <lineage>
        <taxon>Eukaryota</taxon>
        <taxon>Metazoa</taxon>
        <taxon>Ecdysozoa</taxon>
        <taxon>Arthropoda</taxon>
        <taxon>Hexapoda</taxon>
        <taxon>Insecta</taxon>
        <taxon>Pterygota</taxon>
        <taxon>Neoptera</taxon>
        <taxon>Endopterygota</taxon>
        <taxon>Diptera</taxon>
        <taxon>Brachycera</taxon>
        <taxon>Muscomorpha</taxon>
        <taxon>Ephydroidea</taxon>
        <taxon>Drosophilidae</taxon>
        <taxon>Drosophila</taxon>
        <taxon>Sophophora</taxon>
    </lineage>
</organism>